<evidence type="ECO:0000313" key="3">
    <source>
        <dbReference type="EMBL" id="GBF09236.1"/>
    </source>
</evidence>
<name>A0A401H9V5_AERPX</name>
<dbReference type="GO" id="GO:0005737">
    <property type="term" value="C:cytoplasm"/>
    <property type="evidence" value="ECO:0007669"/>
    <property type="project" value="TreeGrafter"/>
</dbReference>
<dbReference type="InterPro" id="IPR032465">
    <property type="entry name" value="ACMSD"/>
</dbReference>
<comment type="caution">
    <text evidence="3">The sequence shown here is derived from an EMBL/GenBank/DDBJ whole genome shotgun (WGS) entry which is preliminary data.</text>
</comment>
<dbReference type="SUPFAM" id="SSF51556">
    <property type="entry name" value="Metallo-dependent hydrolases"/>
    <property type="match status" value="1"/>
</dbReference>
<dbReference type="InterPro" id="IPR006680">
    <property type="entry name" value="Amidohydro-rel"/>
</dbReference>
<evidence type="ECO:0000256" key="1">
    <source>
        <dbReference type="ARBA" id="ARBA00023239"/>
    </source>
</evidence>
<dbReference type="PANTHER" id="PTHR21240">
    <property type="entry name" value="2-AMINO-3-CARBOXYLMUCONATE-6-SEMIALDEHYDE DECARBOXYLASE"/>
    <property type="match status" value="1"/>
</dbReference>
<dbReference type="Proteomes" id="UP000291213">
    <property type="component" value="Unassembled WGS sequence"/>
</dbReference>
<feature type="domain" description="Amidohydrolase-related" evidence="2">
    <location>
        <begin position="115"/>
        <end position="315"/>
    </location>
</feature>
<dbReference type="GO" id="GO:0016831">
    <property type="term" value="F:carboxy-lyase activity"/>
    <property type="evidence" value="ECO:0007669"/>
    <property type="project" value="InterPro"/>
</dbReference>
<dbReference type="AlphaFoldDB" id="A0A401H9V5"/>
<dbReference type="GO" id="GO:0016787">
    <property type="term" value="F:hydrolase activity"/>
    <property type="evidence" value="ECO:0007669"/>
    <property type="project" value="InterPro"/>
</dbReference>
<sequence>MVRGRLKGVEAEFIDFHVHMPYWIRDPVKSCRRLLLEELTAGAVSAVVIGVDASLETIKSRVTPREITEAAMEDFDYLAFQQVGYIGRMIMEPDKFLDDFLGDFHKHRRGPEDLRACRSVDPRFFYTIVSYKPGMEEELAEIVRSDPSILGVKIFPTFHFTRPDSQRLDPVYKAVEEAGGLVVVHTGCDPGPWELTRFCREARPSYVARAAKRFENLVFVIAHLGAYSALKPGIYFEETLKALSLENVYADTSAADPFFAAMAVREGYADKILFGSDYPYVSGYNVAMAVKDILSLDIDNNDKEAILRFNAEKLLNSLPRGRQKPG</sequence>
<gene>
    <name evidence="3" type="ORF">apy_09610</name>
</gene>
<dbReference type="InterPro" id="IPR032466">
    <property type="entry name" value="Metal_Hydrolase"/>
</dbReference>
<keyword evidence="1" id="KW-0456">Lyase</keyword>
<proteinExistence type="predicted"/>
<evidence type="ECO:0000313" key="4">
    <source>
        <dbReference type="Proteomes" id="UP000291213"/>
    </source>
</evidence>
<dbReference type="Pfam" id="PF04909">
    <property type="entry name" value="Amidohydro_2"/>
    <property type="match status" value="1"/>
</dbReference>
<dbReference type="Gene3D" id="3.20.20.140">
    <property type="entry name" value="Metal-dependent hydrolases"/>
    <property type="match status" value="1"/>
</dbReference>
<dbReference type="EMBL" id="BDMD01000049">
    <property type="protein sequence ID" value="GBF09236.1"/>
    <property type="molecule type" value="Genomic_DNA"/>
</dbReference>
<accession>A0A401H9V5</accession>
<dbReference type="GO" id="GO:0019748">
    <property type="term" value="P:secondary metabolic process"/>
    <property type="evidence" value="ECO:0007669"/>
    <property type="project" value="TreeGrafter"/>
</dbReference>
<evidence type="ECO:0000259" key="2">
    <source>
        <dbReference type="Pfam" id="PF04909"/>
    </source>
</evidence>
<reference evidence="3 4" key="1">
    <citation type="submission" date="2017-02" db="EMBL/GenBank/DDBJ databases">
        <title>isolation and characterization of a novel temperate virus Aeropyrum globular virus 1 infecting hyperthermophilic archaeon Aeropyrum.</title>
        <authorList>
            <person name="Yumiya M."/>
            <person name="Yoshida T."/>
            <person name="Sako Y."/>
        </authorList>
    </citation>
    <scope>NUCLEOTIDE SEQUENCE [LARGE SCALE GENOMIC DNA]</scope>
    <source>
        <strain evidence="3 4">YK1-12-2013</strain>
    </source>
</reference>
<protein>
    <recommendedName>
        <fullName evidence="2">Amidohydrolase-related domain-containing protein</fullName>
    </recommendedName>
</protein>
<dbReference type="PANTHER" id="PTHR21240:SF28">
    <property type="entry name" value="ISO-OROTATE DECARBOXYLASE (EUROFUNG)"/>
    <property type="match status" value="1"/>
</dbReference>
<organism evidence="3 4">
    <name type="scientific">Aeropyrum pernix</name>
    <dbReference type="NCBI Taxonomy" id="56636"/>
    <lineage>
        <taxon>Archaea</taxon>
        <taxon>Thermoproteota</taxon>
        <taxon>Thermoprotei</taxon>
        <taxon>Desulfurococcales</taxon>
        <taxon>Desulfurococcaceae</taxon>
        <taxon>Aeropyrum</taxon>
    </lineage>
</organism>